<feature type="transmembrane region" description="Helical" evidence="1">
    <location>
        <begin position="108"/>
        <end position="131"/>
    </location>
</feature>
<sequence>MLIVKAAIWALLLASVLVFVLGALLSFKRVRDLLAQMSQAVEADLAAHPLADLRKRLYEYLLRVFFLTRNGRVSRLKTLGLGVAGVASLVMAADLMRSEPARDAALELAQGAVMAVPVHWLVEYQCVVWFFRAYKRLSGSGLARQVARATLASLSGTVAACIGASLAMVGLVVTAMVAMGERFDPGFLLAIAPAVMHGYTLVGLFLIDVLLGLEIAIPNRGPVIALMLVSVTPTFFAILLWLVVAAISTNHSVLHGLKRVLDRLGSLTAPILMGVSYTLFRHALDLMQAYSFLAL</sequence>
<feature type="transmembrane region" description="Helical" evidence="1">
    <location>
        <begin position="186"/>
        <end position="211"/>
    </location>
</feature>
<reference evidence="2 3" key="1">
    <citation type="submission" date="2016-04" db="EMBL/GenBank/DDBJ databases">
        <title>Complete genome sequence of Dokdonella koreensis DS-123T.</title>
        <authorList>
            <person name="Kim J.F."/>
            <person name="Lee H."/>
            <person name="Kwak M.-J."/>
        </authorList>
    </citation>
    <scope>NUCLEOTIDE SEQUENCE [LARGE SCALE GENOMIC DNA]</scope>
    <source>
        <strain evidence="2 3">DS-123</strain>
    </source>
</reference>
<evidence type="ECO:0000313" key="2">
    <source>
        <dbReference type="EMBL" id="ANB19262.1"/>
    </source>
</evidence>
<keyword evidence="1" id="KW-0472">Membrane</keyword>
<feature type="transmembrane region" description="Helical" evidence="1">
    <location>
        <begin position="223"/>
        <end position="244"/>
    </location>
</feature>
<keyword evidence="1" id="KW-1133">Transmembrane helix</keyword>
<proteinExistence type="predicted"/>
<dbReference type="AlphaFoldDB" id="A0A167H751"/>
<organism evidence="2 3">
    <name type="scientific">Dokdonella koreensis DS-123</name>
    <dbReference type="NCBI Taxonomy" id="1300342"/>
    <lineage>
        <taxon>Bacteria</taxon>
        <taxon>Pseudomonadati</taxon>
        <taxon>Pseudomonadota</taxon>
        <taxon>Gammaproteobacteria</taxon>
        <taxon>Lysobacterales</taxon>
        <taxon>Rhodanobacteraceae</taxon>
        <taxon>Dokdonella</taxon>
    </lineage>
</organism>
<dbReference type="KEGG" id="dko:I596_3273"/>
<feature type="transmembrane region" description="Helical" evidence="1">
    <location>
        <begin position="151"/>
        <end position="180"/>
    </location>
</feature>
<keyword evidence="1" id="KW-0812">Transmembrane</keyword>
<evidence type="ECO:0000256" key="1">
    <source>
        <dbReference type="SAM" id="Phobius"/>
    </source>
</evidence>
<keyword evidence="3" id="KW-1185">Reference proteome</keyword>
<evidence type="ECO:0000313" key="3">
    <source>
        <dbReference type="Proteomes" id="UP000076830"/>
    </source>
</evidence>
<gene>
    <name evidence="2" type="ORF">I596_3273</name>
</gene>
<accession>A0A167H751</accession>
<protein>
    <submittedName>
        <fullName evidence="2">Uncharacterized protein</fullName>
    </submittedName>
</protein>
<name>A0A167H751_9GAMM</name>
<dbReference type="RefSeq" id="WP_067649877.1">
    <property type="nucleotide sequence ID" value="NZ_CP015249.1"/>
</dbReference>
<feature type="transmembrane region" description="Helical" evidence="1">
    <location>
        <begin position="264"/>
        <end position="280"/>
    </location>
</feature>
<dbReference type="EMBL" id="CP015249">
    <property type="protein sequence ID" value="ANB19262.1"/>
    <property type="molecule type" value="Genomic_DNA"/>
</dbReference>
<feature type="transmembrane region" description="Helical" evidence="1">
    <location>
        <begin position="78"/>
        <end position="96"/>
    </location>
</feature>
<dbReference type="Proteomes" id="UP000076830">
    <property type="component" value="Chromosome"/>
</dbReference>
<feature type="transmembrane region" description="Helical" evidence="1">
    <location>
        <begin position="6"/>
        <end position="27"/>
    </location>
</feature>